<gene>
    <name evidence="2" type="ORF">GNP93_14115</name>
</gene>
<name>A0A7X2ZBB4_9BACL</name>
<proteinExistence type="predicted"/>
<dbReference type="EMBL" id="WNZX01000011">
    <property type="protein sequence ID" value="MUG71804.1"/>
    <property type="molecule type" value="Genomic_DNA"/>
</dbReference>
<feature type="domain" description="LarA-like N-terminal" evidence="1">
    <location>
        <begin position="27"/>
        <end position="149"/>
    </location>
</feature>
<evidence type="ECO:0000313" key="3">
    <source>
        <dbReference type="Proteomes" id="UP000450917"/>
    </source>
</evidence>
<dbReference type="Pfam" id="PF09861">
    <property type="entry name" value="Lar_N"/>
    <property type="match status" value="1"/>
</dbReference>
<dbReference type="InterPro" id="IPR018657">
    <property type="entry name" value="LarA-like_N"/>
</dbReference>
<dbReference type="AlphaFoldDB" id="A0A7X2ZBB4"/>
<organism evidence="2 3">
    <name type="scientific">Paenibacillus validus</name>
    <dbReference type="NCBI Taxonomy" id="44253"/>
    <lineage>
        <taxon>Bacteria</taxon>
        <taxon>Bacillati</taxon>
        <taxon>Bacillota</taxon>
        <taxon>Bacilli</taxon>
        <taxon>Bacillales</taxon>
        <taxon>Paenibacillaceae</taxon>
        <taxon>Paenibacillus</taxon>
    </lineage>
</organism>
<accession>A0A7X2ZBB4</accession>
<dbReference type="Gene3D" id="3.40.50.11440">
    <property type="match status" value="1"/>
</dbReference>
<reference evidence="2 3" key="1">
    <citation type="submission" date="2019-11" db="EMBL/GenBank/DDBJ databases">
        <title>Draft genome sequences of five Paenibacillus species of dairy origin.</title>
        <authorList>
            <person name="Olajide A.M."/>
            <person name="Chen S."/>
            <person name="Lapointe G."/>
        </authorList>
    </citation>
    <scope>NUCLEOTIDE SEQUENCE [LARGE SCALE GENOMIC DNA]</scope>
    <source>
        <strain evidence="2 3">2CS3</strain>
    </source>
</reference>
<protein>
    <submittedName>
        <fullName evidence="2">DUF2088 domain-containing protein</fullName>
    </submittedName>
</protein>
<dbReference type="RefSeq" id="WP_141334922.1">
    <property type="nucleotide sequence ID" value="NZ_JBDLZV010000001.1"/>
</dbReference>
<keyword evidence="3" id="KW-1185">Reference proteome</keyword>
<evidence type="ECO:0000313" key="2">
    <source>
        <dbReference type="EMBL" id="MUG71804.1"/>
    </source>
</evidence>
<dbReference type="GO" id="GO:0050043">
    <property type="term" value="F:lactate racemase activity"/>
    <property type="evidence" value="ECO:0007669"/>
    <property type="project" value="InterPro"/>
</dbReference>
<dbReference type="Proteomes" id="UP000450917">
    <property type="component" value="Unassembled WGS sequence"/>
</dbReference>
<sequence length="422" mass="46129">MELPKLVKIKQTFTGPVIEDIEAEVFRQMERIGLADKVKPGMKIAITAGSRGIANIALMIRSIARALRDLGAEPRIIPTMGSHGGATAEGQVEILHSLGVTEEFCEAPILSCMDVTQIGTTPSGMPVHADNHILASDGLILLGRIKMHTDFKSAQWIESGLLKMAAIGVGKHKQALLLHSYGIHGIRDIMPEVGQVVLDQLNVLFGVGIVENAFDQTAIIEAVPTENIPARERELLRISKSFMPSLPVEDIDVLVVDEIGKSYSGTGMDTNIIGRIRILGEQEPSSPRIKYIIASDLGEASHGNALGIGLADLTTRRLFHKIDLQAMNENVITSSFLHRAMIPIVMDNDREALRVALRSTWGVEPKQARIVRIPNTLHLKYAYVSEVLLPEVAKLPHIEIVGEPEEMAFDAAGYFAKSDFDH</sequence>
<comment type="caution">
    <text evidence="2">The sequence shown here is derived from an EMBL/GenBank/DDBJ whole genome shotgun (WGS) entry which is preliminary data.</text>
</comment>
<evidence type="ECO:0000259" key="1">
    <source>
        <dbReference type="Pfam" id="PF09861"/>
    </source>
</evidence>